<dbReference type="GO" id="GO:0033290">
    <property type="term" value="C:eukaryotic 48S preinitiation complex"/>
    <property type="evidence" value="ECO:0007669"/>
    <property type="project" value="UniProtKB-UniRule"/>
</dbReference>
<dbReference type="InParanoid" id="G7E5A2"/>
<dbReference type="GO" id="GO:0016282">
    <property type="term" value="C:eukaryotic 43S preinitiation complex"/>
    <property type="evidence" value="ECO:0007669"/>
    <property type="project" value="UniProtKB-UniRule"/>
</dbReference>
<dbReference type="STRING" id="764103.G7E5A2"/>
<dbReference type="Pfam" id="PF09440">
    <property type="entry name" value="eIF3_N"/>
    <property type="match status" value="1"/>
</dbReference>
<dbReference type="EMBL" id="BABT02000150">
    <property type="protein sequence ID" value="GAA98012.1"/>
    <property type="molecule type" value="Genomic_DNA"/>
</dbReference>
<dbReference type="OrthoDB" id="417252at2759"/>
<dbReference type="InterPro" id="IPR000717">
    <property type="entry name" value="PCI_dom"/>
</dbReference>
<keyword evidence="1 4" id="KW-0963">Cytoplasm</keyword>
<dbReference type="PIRSF" id="PIRSF016255">
    <property type="entry name" value="eIF3e_su6"/>
    <property type="match status" value="1"/>
</dbReference>
<dbReference type="InterPro" id="IPR016650">
    <property type="entry name" value="eIF3e"/>
</dbReference>
<evidence type="ECO:0000256" key="4">
    <source>
        <dbReference type="HAMAP-Rule" id="MF_03004"/>
    </source>
</evidence>
<dbReference type="SMART" id="SM01186">
    <property type="entry name" value="eIF3_N"/>
    <property type="match status" value="1"/>
</dbReference>
<feature type="region of interest" description="Disordered" evidence="6">
    <location>
        <begin position="489"/>
        <end position="538"/>
    </location>
</feature>
<comment type="caution">
    <text evidence="8">The sequence shown here is derived from an EMBL/GenBank/DDBJ whole genome shotgun (WGS) entry which is preliminary data.</text>
</comment>
<dbReference type="GO" id="GO:0003743">
    <property type="term" value="F:translation initiation factor activity"/>
    <property type="evidence" value="ECO:0007669"/>
    <property type="project" value="UniProtKB-UniRule"/>
</dbReference>
<name>G7E5A2_MIXOS</name>
<evidence type="ECO:0000256" key="1">
    <source>
        <dbReference type="ARBA" id="ARBA00022490"/>
    </source>
</evidence>
<evidence type="ECO:0000313" key="9">
    <source>
        <dbReference type="Proteomes" id="UP000009131"/>
    </source>
</evidence>
<dbReference type="RefSeq" id="XP_014569434.1">
    <property type="nucleotide sequence ID" value="XM_014713948.1"/>
</dbReference>
<feature type="compositionally biased region" description="Gly residues" evidence="6">
    <location>
        <begin position="504"/>
        <end position="523"/>
    </location>
</feature>
<feature type="compositionally biased region" description="Polar residues" evidence="6">
    <location>
        <begin position="8"/>
        <end position="22"/>
    </location>
</feature>
<comment type="similarity">
    <text evidence="4 5">Belongs to the eIF-3 subunit E family.</text>
</comment>
<evidence type="ECO:0000313" key="8">
    <source>
        <dbReference type="EMBL" id="GAA98012.1"/>
    </source>
</evidence>
<dbReference type="SMART" id="SM00088">
    <property type="entry name" value="PINT"/>
    <property type="match status" value="1"/>
</dbReference>
<keyword evidence="3 4" id="KW-0648">Protein biosynthesis</keyword>
<keyword evidence="2 4" id="KW-0396">Initiation factor</keyword>
<feature type="region of interest" description="Disordered" evidence="6">
    <location>
        <begin position="1"/>
        <end position="22"/>
    </location>
</feature>
<reference evidence="8 9" key="2">
    <citation type="journal article" date="2012" name="Open Biol.">
        <title>Characteristics of nucleosomes and linker DNA regions on the genome of the basidiomycete Mixia osmundae revealed by mono- and dinucleosome mapping.</title>
        <authorList>
            <person name="Nishida H."/>
            <person name="Kondo S."/>
            <person name="Matsumoto T."/>
            <person name="Suzuki Y."/>
            <person name="Yoshikawa H."/>
            <person name="Taylor T.D."/>
            <person name="Sugiyama J."/>
        </authorList>
    </citation>
    <scope>NUCLEOTIDE SEQUENCE [LARGE SCALE GENOMIC DNA]</scope>
    <source>
        <strain evidence="9">CBS 9802 / IAM 14324 / JCM 22182 / KY 12970</strain>
    </source>
</reference>
<dbReference type="HOGENOM" id="CLU_031132_0_0_1"/>
<dbReference type="InterPro" id="IPR036390">
    <property type="entry name" value="WH_DNA-bd_sf"/>
</dbReference>
<organism evidence="8 9">
    <name type="scientific">Mixia osmundae (strain CBS 9802 / IAM 14324 / JCM 22182 / KY 12970)</name>
    <dbReference type="NCBI Taxonomy" id="764103"/>
    <lineage>
        <taxon>Eukaryota</taxon>
        <taxon>Fungi</taxon>
        <taxon>Dikarya</taxon>
        <taxon>Basidiomycota</taxon>
        <taxon>Pucciniomycotina</taxon>
        <taxon>Mixiomycetes</taxon>
        <taxon>Mixiales</taxon>
        <taxon>Mixiaceae</taxon>
        <taxon>Mixia</taxon>
    </lineage>
</organism>
<dbReference type="Proteomes" id="UP000009131">
    <property type="component" value="Unassembled WGS sequence"/>
</dbReference>
<dbReference type="OMA" id="NCPWILR"/>
<evidence type="ECO:0000256" key="2">
    <source>
        <dbReference type="ARBA" id="ARBA00022540"/>
    </source>
</evidence>
<dbReference type="Pfam" id="PF01399">
    <property type="entry name" value="PCI"/>
    <property type="match status" value="1"/>
</dbReference>
<evidence type="ECO:0000256" key="5">
    <source>
        <dbReference type="PIRNR" id="PIRNR016255"/>
    </source>
</evidence>
<sequence>MSPAPPASTMQEEPVASTSQSGDLTLKILPNLDRHLALPLLDFLDGHSEDTTNGTTNGDDEDVPHYDHADILKAKIDLLRPTKMVTYSENLEKELGQTTMSEEEYRQREAAVLKELEEYEKEASGVMDIISNPQVFQSLKQDKMQNLIFLKEQHNLTVDQIGILYKFGRFLYSVGRYDSAGDYLYHFRVLTPDSELLTSALWGKLVSNILEGNFDAALEETKLLKDNIDEHFRWESRNSLQGLQQRTWLLHWSLFVFFNHEQGREELLDTWLAQTAIQLPSSGQSHYIQFYLPTIQTNAPWLIRYLAAAAILANPKKIAFKSNSQSHLGPNSRIQTREHLGEVVIAVLSQETYQYKDPITEFLRLLFVDLDFEGAAEQLARSTKIIKSDFFLVDFLDEFQQRARQLFSEAYCRVHHRIDIADLSSRLGLSSDEGEKWIVTLIRDARLDAKIDFKEGAVYMNKQYTTASQAVIDKTKSFLDRSARLAQAIDPSAGSDGQQPSFRGGRGGRGGSVGRGGASGRGRGAPRDASAVSQSVEA</sequence>
<dbReference type="PROSITE" id="PS50250">
    <property type="entry name" value="PCI"/>
    <property type="match status" value="1"/>
</dbReference>
<keyword evidence="9" id="KW-1185">Reference proteome</keyword>
<dbReference type="InterPro" id="IPR019010">
    <property type="entry name" value="eIF3e_N"/>
</dbReference>
<comment type="function">
    <text evidence="4">Component of the eukaryotic translation initiation factor 3 (eIF-3) complex, which is involved in protein synthesis of a specialized repertoire of mRNAs and, together with other initiation factors, stimulates binding of mRNA and methionyl-tRNAi to the 40S ribosome. The eIF-3 complex specifically targets and initiates translation of a subset of mRNAs involved in cell proliferation.</text>
</comment>
<dbReference type="HAMAP" id="MF_03004">
    <property type="entry name" value="eIF3e"/>
    <property type="match status" value="1"/>
</dbReference>
<evidence type="ECO:0000256" key="6">
    <source>
        <dbReference type="SAM" id="MobiDB-lite"/>
    </source>
</evidence>
<dbReference type="SUPFAM" id="SSF46785">
    <property type="entry name" value="Winged helix' DNA-binding domain"/>
    <property type="match status" value="1"/>
</dbReference>
<comment type="subunit">
    <text evidence="4 5">Component of the eukaryotic translation initiation factor 3 (eIF-3) complex.</text>
</comment>
<dbReference type="eggNOG" id="KOG2758">
    <property type="taxonomic scope" value="Eukaryota"/>
</dbReference>
<dbReference type="FunCoup" id="G7E5A2">
    <property type="interactions" value="827"/>
</dbReference>
<dbReference type="AlphaFoldDB" id="G7E5A2"/>
<comment type="subcellular location">
    <subcellularLocation>
        <location evidence="4 5">Cytoplasm</location>
    </subcellularLocation>
</comment>
<dbReference type="GO" id="GO:0071540">
    <property type="term" value="C:eukaryotic translation initiation factor 3 complex, eIF3e"/>
    <property type="evidence" value="ECO:0007669"/>
    <property type="project" value="UniProtKB-UniRule"/>
</dbReference>
<dbReference type="CDD" id="cd21378">
    <property type="entry name" value="eIF3E"/>
    <property type="match status" value="1"/>
</dbReference>
<gene>
    <name evidence="8" type="primary">Mo04692</name>
    <name evidence="4" type="synonym">INT6</name>
    <name evidence="8" type="ORF">E5Q_04692</name>
</gene>
<evidence type="ECO:0000259" key="7">
    <source>
        <dbReference type="PROSITE" id="PS50250"/>
    </source>
</evidence>
<proteinExistence type="inferred from homology"/>
<dbReference type="GO" id="GO:0001732">
    <property type="term" value="P:formation of cytoplasmic translation initiation complex"/>
    <property type="evidence" value="ECO:0007669"/>
    <property type="project" value="UniProtKB-UniRule"/>
</dbReference>
<protein>
    <recommendedName>
        <fullName evidence="4 5">Eukaryotic translation initiation factor 3 subunit E</fullName>
        <shortName evidence="4">eIF3e</shortName>
    </recommendedName>
</protein>
<accession>G7E5A2</accession>
<feature type="domain" description="PCI" evidence="7">
    <location>
        <begin position="276"/>
        <end position="465"/>
    </location>
</feature>
<reference evidence="8 9" key="1">
    <citation type="journal article" date="2011" name="J. Gen. Appl. Microbiol.">
        <title>Draft genome sequencing of the enigmatic basidiomycete Mixia osmundae.</title>
        <authorList>
            <person name="Nishida H."/>
            <person name="Nagatsuka Y."/>
            <person name="Sugiyama J."/>
        </authorList>
    </citation>
    <scope>NUCLEOTIDE SEQUENCE [LARGE SCALE GENOMIC DNA]</scope>
    <source>
        <strain evidence="9">CBS 9802 / IAM 14324 / JCM 22182 / KY 12970</strain>
    </source>
</reference>
<dbReference type="PANTHER" id="PTHR10317">
    <property type="entry name" value="EUKARYOTIC TRANSLATION INITIATION FACTOR 3 SUBUNIT E"/>
    <property type="match status" value="1"/>
</dbReference>
<evidence type="ECO:0000256" key="3">
    <source>
        <dbReference type="ARBA" id="ARBA00022917"/>
    </source>
</evidence>